<gene>
    <name evidence="2" type="primary">AVEN_126090_1</name>
    <name evidence="2" type="ORF">CDAR_45921</name>
</gene>
<feature type="region of interest" description="Disordered" evidence="1">
    <location>
        <begin position="208"/>
        <end position="230"/>
    </location>
</feature>
<name>A0AAV4MAV9_9ARAC</name>
<feature type="region of interest" description="Disordered" evidence="1">
    <location>
        <begin position="81"/>
        <end position="171"/>
    </location>
</feature>
<feature type="compositionally biased region" description="Basic and acidic residues" evidence="1">
    <location>
        <begin position="221"/>
        <end position="230"/>
    </location>
</feature>
<feature type="compositionally biased region" description="Basic and acidic residues" evidence="1">
    <location>
        <begin position="110"/>
        <end position="131"/>
    </location>
</feature>
<protein>
    <submittedName>
        <fullName evidence="2">Uncharacterized protein</fullName>
    </submittedName>
</protein>
<keyword evidence="3" id="KW-1185">Reference proteome</keyword>
<proteinExistence type="predicted"/>
<evidence type="ECO:0000256" key="1">
    <source>
        <dbReference type="SAM" id="MobiDB-lite"/>
    </source>
</evidence>
<evidence type="ECO:0000313" key="2">
    <source>
        <dbReference type="EMBL" id="GIX67949.1"/>
    </source>
</evidence>
<dbReference type="EMBL" id="BPLQ01000140">
    <property type="protein sequence ID" value="GIX67949.1"/>
    <property type="molecule type" value="Genomic_DNA"/>
</dbReference>
<dbReference type="Proteomes" id="UP001054837">
    <property type="component" value="Unassembled WGS sequence"/>
</dbReference>
<reference evidence="2 3" key="1">
    <citation type="submission" date="2021-06" db="EMBL/GenBank/DDBJ databases">
        <title>Caerostris darwini draft genome.</title>
        <authorList>
            <person name="Kono N."/>
            <person name="Arakawa K."/>
        </authorList>
    </citation>
    <scope>NUCLEOTIDE SEQUENCE [LARGE SCALE GENOMIC DNA]</scope>
</reference>
<dbReference type="AlphaFoldDB" id="A0AAV4MAV9"/>
<evidence type="ECO:0000313" key="3">
    <source>
        <dbReference type="Proteomes" id="UP001054837"/>
    </source>
</evidence>
<sequence>MRSIPGGTSYEDKYYEIRCVTEFREVLSLLSIGRGLNEGGNQSPGLECVEFIMSVYRSLGPPWNDSKEAMKLAVEIRSEHADGHVSPTGETFRGLSPRNTFRASTRRRQQQQDKHHLTVPSDHPDDMHTPSEDSGVDLPNGTIFGHGSRKGSRVSTGSRDSMSLDTKALQRKLSPSRLWRTSPRAATRRSLDAMTSLRDGNQATRMRRTTFRRHSSGGEGGHSEDRRPRHMTYEDRRWSLGSEMVAAPYGEGHLVSSIFISIA</sequence>
<organism evidence="2 3">
    <name type="scientific">Caerostris darwini</name>
    <dbReference type="NCBI Taxonomy" id="1538125"/>
    <lineage>
        <taxon>Eukaryota</taxon>
        <taxon>Metazoa</taxon>
        <taxon>Ecdysozoa</taxon>
        <taxon>Arthropoda</taxon>
        <taxon>Chelicerata</taxon>
        <taxon>Arachnida</taxon>
        <taxon>Araneae</taxon>
        <taxon>Araneomorphae</taxon>
        <taxon>Entelegynae</taxon>
        <taxon>Araneoidea</taxon>
        <taxon>Araneidae</taxon>
        <taxon>Caerostris</taxon>
    </lineage>
</organism>
<comment type="caution">
    <text evidence="2">The sequence shown here is derived from an EMBL/GenBank/DDBJ whole genome shotgun (WGS) entry which is preliminary data.</text>
</comment>
<accession>A0AAV4MAV9</accession>
<feature type="compositionally biased region" description="Polar residues" evidence="1">
    <location>
        <begin position="153"/>
        <end position="164"/>
    </location>
</feature>